<dbReference type="EMBL" id="JAXQNO010000013">
    <property type="protein sequence ID" value="KAK4785823.1"/>
    <property type="molecule type" value="Genomic_DNA"/>
</dbReference>
<feature type="compositionally biased region" description="Basic and acidic residues" evidence="1">
    <location>
        <begin position="687"/>
        <end position="699"/>
    </location>
</feature>
<evidence type="ECO:0000256" key="2">
    <source>
        <dbReference type="SAM" id="Phobius"/>
    </source>
</evidence>
<organism evidence="3 4">
    <name type="scientific">Trapa natans</name>
    <name type="common">Water chestnut</name>
    <dbReference type="NCBI Taxonomy" id="22666"/>
    <lineage>
        <taxon>Eukaryota</taxon>
        <taxon>Viridiplantae</taxon>
        <taxon>Streptophyta</taxon>
        <taxon>Embryophyta</taxon>
        <taxon>Tracheophyta</taxon>
        <taxon>Spermatophyta</taxon>
        <taxon>Magnoliopsida</taxon>
        <taxon>eudicotyledons</taxon>
        <taxon>Gunneridae</taxon>
        <taxon>Pentapetalae</taxon>
        <taxon>rosids</taxon>
        <taxon>malvids</taxon>
        <taxon>Myrtales</taxon>
        <taxon>Lythraceae</taxon>
        <taxon>Trapa</taxon>
    </lineage>
</organism>
<dbReference type="PANTHER" id="PTHR33870:SF4">
    <property type="entry name" value="CARDIOMYOPATHY-ASSOCIATED PROTEIN"/>
    <property type="match status" value="1"/>
</dbReference>
<evidence type="ECO:0000313" key="3">
    <source>
        <dbReference type="EMBL" id="KAK4785823.1"/>
    </source>
</evidence>
<feature type="compositionally biased region" description="Polar residues" evidence="1">
    <location>
        <begin position="720"/>
        <end position="732"/>
    </location>
</feature>
<gene>
    <name evidence="3" type="ORF">SAY86_002512</name>
</gene>
<comment type="caution">
    <text evidence="3">The sequence shown here is derived from an EMBL/GenBank/DDBJ whole genome shotgun (WGS) entry which is preliminary data.</text>
</comment>
<proteinExistence type="predicted"/>
<dbReference type="AlphaFoldDB" id="A0AAN7R4U6"/>
<feature type="compositionally biased region" description="Basic and acidic residues" evidence="1">
    <location>
        <begin position="163"/>
        <end position="173"/>
    </location>
</feature>
<sequence length="998" mass="112241">MDVHGKDIKLYLWRFLNFSMRTTSFYVCKYPLASAILSFLLLLYLLYPFVFKIVLYTAPVITCIAVCIRVYISSEKVEDAKGEEGNVSRGFSKSDENVVRRPKKPLISAQMSKRRNFKMKTDDLITAPGPPLEIKSDEQSIYGDGFTGKGEKEAFENPNVGDDASKGSGEEGKTSTMSQLDRDLEDAEDDDEEDHPHDDGKRVVEWNEDDQKNVMDLGFSELERNRRLESLIARRRARKLASALRGPTNLLDLDGSFGPSPSHITVPHIQIIKNDPFEGFAGGVDGDMLDSQIPGSAPSIMLPARNPFDIPYDPQEEKPNLMNDGFQQEFTTTNHPRDIYCRHESFTLGPFFSADIYKGQGSAGPSIYSRHDWQVLSESTLSSCKRVANEEDHDKLDKKLQCQEHNFSHGEEQQSKSPKELSKANVENEDGTEEDLGRDQYQKHVDLNIHPKKEAIVEPEEVDVNSIPSSASEEPEEGERLKERSEGQNVLGTENIGLLPEEHLRDESEKNMELNMHPKIESMDEPEEEDVKSIPSLTLEEHKQKVMEENNQGHDILDMEKHNVCPKDHLGDEFGKDMELELDLDLDLDLPPENEVLPEEPEEGNAKSNPPSTSEELGQQEVILQEISKGHDTLDLEKLDGFPKEHLEEESQKDVKLNVSPKKEAFTAPEKREERDMKSNSSCQEEAMLKDTGEGHDTLEMGNLEYFPNESDTPEEGSPIASSSSTANLPFCGSSQSFTEYIGRGLRHSTTYSIASDMLVEVSEMGSPRNILDDILQSPDLEEDELRKELEQAYHRQENAVDLRLLGVKDQLTNGRRDEEHTTGDIKPSSSSPSPNLEGHSFGQVCSIEDMYTNRSNEIELGGHDSLESEIPIGSTMFIDNSMSHELQEMPSPSESSSMKIGDTLDEIIDDNNNLDKHSNGPPQHIANEIRDHTEYDIIPHAETLEENEDMNPFTGPMEETNMTCPSFDSTDQRAEDGYIKLESTGEERNPINSSLNN</sequence>
<keyword evidence="2" id="KW-0472">Membrane</keyword>
<protein>
    <submittedName>
        <fullName evidence="3">Uncharacterized protein</fullName>
    </submittedName>
</protein>
<feature type="region of interest" description="Disordered" evidence="1">
    <location>
        <begin position="812"/>
        <end position="841"/>
    </location>
</feature>
<feature type="compositionally biased region" description="Basic and acidic residues" evidence="1">
    <location>
        <begin position="435"/>
        <end position="456"/>
    </location>
</feature>
<dbReference type="Proteomes" id="UP001346149">
    <property type="component" value="Unassembled WGS sequence"/>
</dbReference>
<feature type="region of interest" description="Disordered" evidence="1">
    <location>
        <begin position="125"/>
        <end position="208"/>
    </location>
</feature>
<name>A0AAN7R4U6_TRANT</name>
<evidence type="ECO:0000256" key="1">
    <source>
        <dbReference type="SAM" id="MobiDB-lite"/>
    </source>
</evidence>
<reference evidence="3 4" key="1">
    <citation type="journal article" date="2023" name="Hortic Res">
        <title>Pangenome of water caltrop reveals structural variations and asymmetric subgenome divergence after allopolyploidization.</title>
        <authorList>
            <person name="Zhang X."/>
            <person name="Chen Y."/>
            <person name="Wang L."/>
            <person name="Yuan Y."/>
            <person name="Fang M."/>
            <person name="Shi L."/>
            <person name="Lu R."/>
            <person name="Comes H.P."/>
            <person name="Ma Y."/>
            <person name="Chen Y."/>
            <person name="Huang G."/>
            <person name="Zhou Y."/>
            <person name="Zheng Z."/>
            <person name="Qiu Y."/>
        </authorList>
    </citation>
    <scope>NUCLEOTIDE SEQUENCE [LARGE SCALE GENOMIC DNA]</scope>
    <source>
        <strain evidence="3">F231</strain>
    </source>
</reference>
<feature type="region of interest" description="Disordered" evidence="1">
    <location>
        <begin position="588"/>
        <end position="732"/>
    </location>
</feature>
<feature type="compositionally biased region" description="Acidic residues" evidence="1">
    <location>
        <begin position="183"/>
        <end position="193"/>
    </location>
</feature>
<feature type="compositionally biased region" description="Polar residues" evidence="1">
    <location>
        <begin position="961"/>
        <end position="970"/>
    </location>
</feature>
<feature type="compositionally biased region" description="Basic and acidic residues" evidence="1">
    <location>
        <begin position="815"/>
        <end position="824"/>
    </location>
</feature>
<feature type="compositionally biased region" description="Basic and acidic residues" evidence="1">
    <location>
        <begin position="194"/>
        <end position="208"/>
    </location>
</feature>
<feature type="compositionally biased region" description="Basic and acidic residues" evidence="1">
    <location>
        <begin position="971"/>
        <end position="990"/>
    </location>
</feature>
<keyword evidence="2" id="KW-0812">Transmembrane</keyword>
<feature type="region of interest" description="Disordered" evidence="1">
    <location>
        <begin position="407"/>
        <end position="505"/>
    </location>
</feature>
<dbReference type="PANTHER" id="PTHR33870">
    <property type="entry name" value="CARDIOMYOPATHY-ASSOCIATED PROTEIN"/>
    <property type="match status" value="1"/>
</dbReference>
<feature type="transmembrane region" description="Helical" evidence="2">
    <location>
        <begin position="30"/>
        <end position="47"/>
    </location>
</feature>
<keyword evidence="2" id="KW-1133">Transmembrane helix</keyword>
<feature type="compositionally biased region" description="Acidic residues" evidence="1">
    <location>
        <begin position="588"/>
        <end position="603"/>
    </location>
</feature>
<feature type="compositionally biased region" description="Basic and acidic residues" evidence="1">
    <location>
        <begin position="407"/>
        <end position="422"/>
    </location>
</feature>
<feature type="compositionally biased region" description="Polar residues" evidence="1">
    <location>
        <begin position="606"/>
        <end position="617"/>
    </location>
</feature>
<feature type="compositionally biased region" description="Basic and acidic residues" evidence="1">
    <location>
        <begin position="628"/>
        <end position="678"/>
    </location>
</feature>
<evidence type="ECO:0000313" key="4">
    <source>
        <dbReference type="Proteomes" id="UP001346149"/>
    </source>
</evidence>
<feature type="region of interest" description="Disordered" evidence="1">
    <location>
        <begin position="957"/>
        <end position="998"/>
    </location>
</feature>
<accession>A0AAN7R4U6</accession>
<keyword evidence="4" id="KW-1185">Reference proteome</keyword>